<gene>
    <name evidence="5" type="ORF">ASPWEDRAFT_164219</name>
</gene>
<dbReference type="RefSeq" id="XP_040683919.1">
    <property type="nucleotide sequence ID" value="XM_040829878.1"/>
</dbReference>
<dbReference type="GeneID" id="63745726"/>
<dbReference type="GO" id="GO:0016787">
    <property type="term" value="F:hydrolase activity"/>
    <property type="evidence" value="ECO:0007669"/>
    <property type="project" value="UniProtKB-KW"/>
</dbReference>
<evidence type="ECO:0000256" key="2">
    <source>
        <dbReference type="ARBA" id="ARBA00022801"/>
    </source>
</evidence>
<feature type="domain" description="Isochorismatase-like" evidence="4">
    <location>
        <begin position="31"/>
        <end position="201"/>
    </location>
</feature>
<dbReference type="PANTHER" id="PTHR43540">
    <property type="entry name" value="PEROXYUREIDOACRYLATE/UREIDOACRYLATE AMIDOHYDROLASE-RELATED"/>
    <property type="match status" value="1"/>
</dbReference>
<dbReference type="InterPro" id="IPR050272">
    <property type="entry name" value="Isochorismatase-like_hydrls"/>
</dbReference>
<dbReference type="SUPFAM" id="SSF52499">
    <property type="entry name" value="Isochorismatase-like hydrolases"/>
    <property type="match status" value="1"/>
</dbReference>
<dbReference type="PROSITE" id="PS51257">
    <property type="entry name" value="PROKAR_LIPOPROTEIN"/>
    <property type="match status" value="1"/>
</dbReference>
<evidence type="ECO:0000259" key="4">
    <source>
        <dbReference type="Pfam" id="PF00857"/>
    </source>
</evidence>
<dbReference type="VEuPathDB" id="FungiDB:ASPWEDRAFT_164219"/>
<dbReference type="Proteomes" id="UP000184383">
    <property type="component" value="Unassembled WGS sequence"/>
</dbReference>
<feature type="chain" id="PRO_5012454033" description="Isochorismatase-like domain-containing protein" evidence="3">
    <location>
        <begin position="17"/>
        <end position="218"/>
    </location>
</feature>
<organism evidence="5 6">
    <name type="scientific">Aspergillus wentii DTO 134E9</name>
    <dbReference type="NCBI Taxonomy" id="1073089"/>
    <lineage>
        <taxon>Eukaryota</taxon>
        <taxon>Fungi</taxon>
        <taxon>Dikarya</taxon>
        <taxon>Ascomycota</taxon>
        <taxon>Pezizomycotina</taxon>
        <taxon>Eurotiomycetes</taxon>
        <taxon>Eurotiomycetidae</taxon>
        <taxon>Eurotiales</taxon>
        <taxon>Aspergillaceae</taxon>
        <taxon>Aspergillus</taxon>
        <taxon>Aspergillus subgen. Cremei</taxon>
    </lineage>
</organism>
<comment type="similarity">
    <text evidence="1">Belongs to the isochorismatase family.</text>
</comment>
<keyword evidence="3" id="KW-0732">Signal</keyword>
<dbReference type="AlphaFoldDB" id="A0A1L9R5P8"/>
<dbReference type="Pfam" id="PF00857">
    <property type="entry name" value="Isochorismatase"/>
    <property type="match status" value="1"/>
</dbReference>
<protein>
    <recommendedName>
        <fullName evidence="4">Isochorismatase-like domain-containing protein</fullName>
    </recommendedName>
</protein>
<feature type="signal peptide" evidence="3">
    <location>
        <begin position="1"/>
        <end position="16"/>
    </location>
</feature>
<dbReference type="OrthoDB" id="1739143at2759"/>
<dbReference type="InterPro" id="IPR036380">
    <property type="entry name" value="Isochorismatase-like_sf"/>
</dbReference>
<proteinExistence type="inferred from homology"/>
<accession>A0A1L9R5P8</accession>
<evidence type="ECO:0000313" key="5">
    <source>
        <dbReference type="EMBL" id="OJJ30242.1"/>
    </source>
</evidence>
<keyword evidence="6" id="KW-1185">Reference proteome</keyword>
<evidence type="ECO:0000256" key="1">
    <source>
        <dbReference type="ARBA" id="ARBA00006336"/>
    </source>
</evidence>
<name>A0A1L9R5P8_ASPWE</name>
<reference evidence="6" key="1">
    <citation type="journal article" date="2017" name="Genome Biol.">
        <title>Comparative genomics reveals high biological diversity and specific adaptations in the industrially and medically important fungal genus Aspergillus.</title>
        <authorList>
            <person name="de Vries R.P."/>
            <person name="Riley R."/>
            <person name="Wiebenga A."/>
            <person name="Aguilar-Osorio G."/>
            <person name="Amillis S."/>
            <person name="Uchima C.A."/>
            <person name="Anderluh G."/>
            <person name="Asadollahi M."/>
            <person name="Askin M."/>
            <person name="Barry K."/>
            <person name="Battaglia E."/>
            <person name="Bayram O."/>
            <person name="Benocci T."/>
            <person name="Braus-Stromeyer S.A."/>
            <person name="Caldana C."/>
            <person name="Canovas D."/>
            <person name="Cerqueira G.C."/>
            <person name="Chen F."/>
            <person name="Chen W."/>
            <person name="Choi C."/>
            <person name="Clum A."/>
            <person name="Dos Santos R.A."/>
            <person name="Damasio A.R."/>
            <person name="Diallinas G."/>
            <person name="Emri T."/>
            <person name="Fekete E."/>
            <person name="Flipphi M."/>
            <person name="Freyberg S."/>
            <person name="Gallo A."/>
            <person name="Gournas C."/>
            <person name="Habgood R."/>
            <person name="Hainaut M."/>
            <person name="Harispe M.L."/>
            <person name="Henrissat B."/>
            <person name="Hilden K.S."/>
            <person name="Hope R."/>
            <person name="Hossain A."/>
            <person name="Karabika E."/>
            <person name="Karaffa L."/>
            <person name="Karanyi Z."/>
            <person name="Krasevec N."/>
            <person name="Kuo A."/>
            <person name="Kusch H."/>
            <person name="LaButti K."/>
            <person name="Lagendijk E.L."/>
            <person name="Lapidus A."/>
            <person name="Levasseur A."/>
            <person name="Lindquist E."/>
            <person name="Lipzen A."/>
            <person name="Logrieco A.F."/>
            <person name="MacCabe A."/>
            <person name="Maekelae M.R."/>
            <person name="Malavazi I."/>
            <person name="Melin P."/>
            <person name="Meyer V."/>
            <person name="Mielnichuk N."/>
            <person name="Miskei M."/>
            <person name="Molnar A.P."/>
            <person name="Mule G."/>
            <person name="Ngan C.Y."/>
            <person name="Orejas M."/>
            <person name="Orosz E."/>
            <person name="Ouedraogo J.P."/>
            <person name="Overkamp K.M."/>
            <person name="Park H.-S."/>
            <person name="Perrone G."/>
            <person name="Piumi F."/>
            <person name="Punt P.J."/>
            <person name="Ram A.F."/>
            <person name="Ramon A."/>
            <person name="Rauscher S."/>
            <person name="Record E."/>
            <person name="Riano-Pachon D.M."/>
            <person name="Robert V."/>
            <person name="Roehrig J."/>
            <person name="Ruller R."/>
            <person name="Salamov A."/>
            <person name="Salih N.S."/>
            <person name="Samson R.A."/>
            <person name="Sandor E."/>
            <person name="Sanguinetti M."/>
            <person name="Schuetze T."/>
            <person name="Sepcic K."/>
            <person name="Shelest E."/>
            <person name="Sherlock G."/>
            <person name="Sophianopoulou V."/>
            <person name="Squina F.M."/>
            <person name="Sun H."/>
            <person name="Susca A."/>
            <person name="Todd R.B."/>
            <person name="Tsang A."/>
            <person name="Unkles S.E."/>
            <person name="van de Wiele N."/>
            <person name="van Rossen-Uffink D."/>
            <person name="Oliveira J.V."/>
            <person name="Vesth T.C."/>
            <person name="Visser J."/>
            <person name="Yu J.-H."/>
            <person name="Zhou M."/>
            <person name="Andersen M.R."/>
            <person name="Archer D.B."/>
            <person name="Baker S.E."/>
            <person name="Benoit I."/>
            <person name="Brakhage A.A."/>
            <person name="Braus G.H."/>
            <person name="Fischer R."/>
            <person name="Frisvad J.C."/>
            <person name="Goldman G.H."/>
            <person name="Houbraken J."/>
            <person name="Oakley B."/>
            <person name="Pocsi I."/>
            <person name="Scazzocchio C."/>
            <person name="Seiboth B."/>
            <person name="vanKuyk P.A."/>
            <person name="Wortman J."/>
            <person name="Dyer P.S."/>
            <person name="Grigoriev I.V."/>
        </authorList>
    </citation>
    <scope>NUCLEOTIDE SEQUENCE [LARGE SCALE GENOMIC DNA]</scope>
    <source>
        <strain evidence="6">DTO 134E9</strain>
    </source>
</reference>
<evidence type="ECO:0000313" key="6">
    <source>
        <dbReference type="Proteomes" id="UP000184383"/>
    </source>
</evidence>
<dbReference type="InterPro" id="IPR000868">
    <property type="entry name" value="Isochorismatase-like_dom"/>
</dbReference>
<sequence length="218" mass="24614">MFRLFILLGLIATAACNIPLSHSPHFGEHYAVLNLDLIDVLVSSVEHTEPGKKWISNVEKWISVVHKQEPPPLSIYTRIYYSNSLRPEVSEDIPFWHFASAFGNLTADSPESQVYSAFEPLEEDVVLRKSRYYAGDGNSLEEILRTQKVDTVILSGIRTSGVVLSTAYRLFDLDYNVYVISDNTIEPKDSEINDFILEKILPKMPVKVISLNQAINAL</sequence>
<dbReference type="Gene3D" id="3.40.50.850">
    <property type="entry name" value="Isochorismatase-like"/>
    <property type="match status" value="1"/>
</dbReference>
<keyword evidence="2" id="KW-0378">Hydrolase</keyword>
<dbReference type="EMBL" id="KV878217">
    <property type="protein sequence ID" value="OJJ30242.1"/>
    <property type="molecule type" value="Genomic_DNA"/>
</dbReference>
<dbReference type="PANTHER" id="PTHR43540:SF1">
    <property type="entry name" value="ISOCHORISMATASE HYDROLASE"/>
    <property type="match status" value="1"/>
</dbReference>
<evidence type="ECO:0000256" key="3">
    <source>
        <dbReference type="SAM" id="SignalP"/>
    </source>
</evidence>